<keyword evidence="3" id="KW-1185">Reference proteome</keyword>
<dbReference type="InterPro" id="IPR040632">
    <property type="entry name" value="Sulfotransfer_4"/>
</dbReference>
<dbReference type="InterPro" id="IPR027417">
    <property type="entry name" value="P-loop_NTPase"/>
</dbReference>
<comment type="caution">
    <text evidence="2">The sequence shown here is derived from an EMBL/GenBank/DDBJ whole genome shotgun (WGS) entry which is preliminary data.</text>
</comment>
<dbReference type="Gene3D" id="3.40.50.300">
    <property type="entry name" value="P-loop containing nucleotide triphosphate hydrolases"/>
    <property type="match status" value="1"/>
</dbReference>
<proteinExistence type="predicted"/>
<dbReference type="Proteomes" id="UP000774617">
    <property type="component" value="Unassembled WGS sequence"/>
</dbReference>
<dbReference type="PANTHER" id="PTHR36978:SF4">
    <property type="entry name" value="P-LOOP CONTAINING NUCLEOSIDE TRIPHOSPHATE HYDROLASE PROTEIN"/>
    <property type="match status" value="1"/>
</dbReference>
<dbReference type="GO" id="GO:0016787">
    <property type="term" value="F:hydrolase activity"/>
    <property type="evidence" value="ECO:0007669"/>
    <property type="project" value="UniProtKB-KW"/>
</dbReference>
<organism evidence="2 3">
    <name type="scientific">Macrophomina phaseolina</name>
    <dbReference type="NCBI Taxonomy" id="35725"/>
    <lineage>
        <taxon>Eukaryota</taxon>
        <taxon>Fungi</taxon>
        <taxon>Dikarya</taxon>
        <taxon>Ascomycota</taxon>
        <taxon>Pezizomycotina</taxon>
        <taxon>Dothideomycetes</taxon>
        <taxon>Dothideomycetes incertae sedis</taxon>
        <taxon>Botryosphaeriales</taxon>
        <taxon>Botryosphaeriaceae</taxon>
        <taxon>Macrophomina</taxon>
    </lineage>
</organism>
<gene>
    <name evidence="2" type="ORF">B0J12DRAFT_765789</name>
</gene>
<dbReference type="Pfam" id="PF17784">
    <property type="entry name" value="Sulfotransfer_4"/>
    <property type="match status" value="1"/>
</dbReference>
<keyword evidence="1" id="KW-0472">Membrane</keyword>
<name>A0ABQ8FYI0_9PEZI</name>
<reference evidence="2 3" key="1">
    <citation type="journal article" date="2021" name="Nat. Commun.">
        <title>Genetic determinants of endophytism in the Arabidopsis root mycobiome.</title>
        <authorList>
            <person name="Mesny F."/>
            <person name="Miyauchi S."/>
            <person name="Thiergart T."/>
            <person name="Pickel B."/>
            <person name="Atanasova L."/>
            <person name="Karlsson M."/>
            <person name="Huettel B."/>
            <person name="Barry K.W."/>
            <person name="Haridas S."/>
            <person name="Chen C."/>
            <person name="Bauer D."/>
            <person name="Andreopoulos W."/>
            <person name="Pangilinan J."/>
            <person name="LaButti K."/>
            <person name="Riley R."/>
            <person name="Lipzen A."/>
            <person name="Clum A."/>
            <person name="Drula E."/>
            <person name="Henrissat B."/>
            <person name="Kohler A."/>
            <person name="Grigoriev I.V."/>
            <person name="Martin F.M."/>
            <person name="Hacquard S."/>
        </authorList>
    </citation>
    <scope>NUCLEOTIDE SEQUENCE [LARGE SCALE GENOMIC DNA]</scope>
    <source>
        <strain evidence="2 3">MPI-SDFR-AT-0080</strain>
    </source>
</reference>
<keyword evidence="1" id="KW-0812">Transmembrane</keyword>
<accession>A0ABQ8FYI0</accession>
<dbReference type="EMBL" id="JAGTJR010000036">
    <property type="protein sequence ID" value="KAH7036348.1"/>
    <property type="molecule type" value="Genomic_DNA"/>
</dbReference>
<dbReference type="SUPFAM" id="SSF52540">
    <property type="entry name" value="P-loop containing nucleoside triphosphate hydrolases"/>
    <property type="match status" value="1"/>
</dbReference>
<evidence type="ECO:0000313" key="3">
    <source>
        <dbReference type="Proteomes" id="UP000774617"/>
    </source>
</evidence>
<protein>
    <submittedName>
        <fullName evidence="2">P-loop containing nucleoside triphosphate hydrolase protein</fullName>
    </submittedName>
</protein>
<evidence type="ECO:0000256" key="1">
    <source>
        <dbReference type="SAM" id="Phobius"/>
    </source>
</evidence>
<keyword evidence="2" id="KW-0378">Hydrolase</keyword>
<keyword evidence="1" id="KW-1133">Transmembrane helix</keyword>
<sequence length="285" mass="32761">MRTNIDRRTCQRVVPMEVLCLGMSRTGTSSMREALFQLGYYDVYHGVAAVHENPRDCEMWLDAYHACKDGKGTFGRKEWDQLLGHCMAVTDDPCASFAKELIEAYPDAKVVLTVRDSPGAWCKSVERTIWKWGSRWWAERGILYDFYLWLRGANNPLFLMTKRSWYESGFNEFPTKGKQLYLAHNEYVKSLVPEDRLLVFNVKEGWNPLCEFLGKELPQTPFPKINDSEEFQRRAEAGNRMLRKKALMNGVKLLIGMGTLAAVGVAWAARLKFSSGRNLRLSVLR</sequence>
<evidence type="ECO:0000313" key="2">
    <source>
        <dbReference type="EMBL" id="KAH7036348.1"/>
    </source>
</evidence>
<feature type="transmembrane region" description="Helical" evidence="1">
    <location>
        <begin position="250"/>
        <end position="269"/>
    </location>
</feature>
<dbReference type="PANTHER" id="PTHR36978">
    <property type="entry name" value="P-LOOP CONTAINING NUCLEOTIDE TRIPHOSPHATE HYDROLASE"/>
    <property type="match status" value="1"/>
</dbReference>